<dbReference type="SMR" id="G5AFA3"/>
<gene>
    <name evidence="2" type="ORF">PHYSODRAFT_533462</name>
</gene>
<dbReference type="EMBL" id="JH159165">
    <property type="protein sequence ID" value="EGZ05893.1"/>
    <property type="molecule type" value="Genomic_DNA"/>
</dbReference>
<dbReference type="AlphaFoldDB" id="G5AFA3"/>
<organism evidence="2 3">
    <name type="scientific">Phytophthora sojae (strain P6497)</name>
    <name type="common">Soybean stem and root rot agent</name>
    <name type="synonym">Phytophthora megasperma f. sp. glycines</name>
    <dbReference type="NCBI Taxonomy" id="1094619"/>
    <lineage>
        <taxon>Eukaryota</taxon>
        <taxon>Sar</taxon>
        <taxon>Stramenopiles</taxon>
        <taxon>Oomycota</taxon>
        <taxon>Peronosporomycetes</taxon>
        <taxon>Peronosporales</taxon>
        <taxon>Peronosporaceae</taxon>
        <taxon>Phytophthora</taxon>
    </lineage>
</organism>
<dbReference type="KEGG" id="psoj:PHYSODRAFT_533462"/>
<dbReference type="OMA" id="RINCWLF"/>
<feature type="coiled-coil region" evidence="1">
    <location>
        <begin position="20"/>
        <end position="86"/>
    </location>
</feature>
<dbReference type="Proteomes" id="UP000002640">
    <property type="component" value="Unassembled WGS sequence"/>
</dbReference>
<dbReference type="InParanoid" id="G5AFA3"/>
<keyword evidence="3" id="KW-1185">Reference proteome</keyword>
<dbReference type="RefSeq" id="XP_009538754.1">
    <property type="nucleotide sequence ID" value="XM_009540459.1"/>
</dbReference>
<dbReference type="GeneID" id="20661867"/>
<protein>
    <submittedName>
        <fullName evidence="2">Uncharacterized protein</fullName>
    </submittedName>
</protein>
<sequence>MSTEEDLYGDLDTSTSALEKKEALDLKTQVEKENARLRDELAQLQEQNRQLGAANKQLEANISTLFATAQLELSRKDKEIQRLRAACVCSSSSRSARSLPSNAHRINCWLFVRTNSSPSLLVSLTKRARGDSLDMYVDMKVLR</sequence>
<keyword evidence="1" id="KW-0175">Coiled coil</keyword>
<name>G5AFA3_PHYSP</name>
<accession>G5AFA3</accession>
<evidence type="ECO:0000313" key="2">
    <source>
        <dbReference type="EMBL" id="EGZ05893.1"/>
    </source>
</evidence>
<evidence type="ECO:0000256" key="1">
    <source>
        <dbReference type="SAM" id="Coils"/>
    </source>
</evidence>
<proteinExistence type="predicted"/>
<reference evidence="2 3" key="1">
    <citation type="journal article" date="2006" name="Science">
        <title>Phytophthora genome sequences uncover evolutionary origins and mechanisms of pathogenesis.</title>
        <authorList>
            <person name="Tyler B.M."/>
            <person name="Tripathy S."/>
            <person name="Zhang X."/>
            <person name="Dehal P."/>
            <person name="Jiang R.H."/>
            <person name="Aerts A."/>
            <person name="Arredondo F.D."/>
            <person name="Baxter L."/>
            <person name="Bensasson D."/>
            <person name="Beynon J.L."/>
            <person name="Chapman J."/>
            <person name="Damasceno C.M."/>
            <person name="Dorrance A.E."/>
            <person name="Dou D."/>
            <person name="Dickerman A.W."/>
            <person name="Dubchak I.L."/>
            <person name="Garbelotto M."/>
            <person name="Gijzen M."/>
            <person name="Gordon S.G."/>
            <person name="Govers F."/>
            <person name="Grunwald N.J."/>
            <person name="Huang W."/>
            <person name="Ivors K.L."/>
            <person name="Jones R.W."/>
            <person name="Kamoun S."/>
            <person name="Krampis K."/>
            <person name="Lamour K.H."/>
            <person name="Lee M.K."/>
            <person name="McDonald W.H."/>
            <person name="Medina M."/>
            <person name="Meijer H.J."/>
            <person name="Nordberg E.K."/>
            <person name="Maclean D.J."/>
            <person name="Ospina-Giraldo M.D."/>
            <person name="Morris P.F."/>
            <person name="Phuntumart V."/>
            <person name="Putnam N.H."/>
            <person name="Rash S."/>
            <person name="Rose J.K."/>
            <person name="Sakihama Y."/>
            <person name="Salamov A.A."/>
            <person name="Savidor A."/>
            <person name="Scheuring C.F."/>
            <person name="Smith B.M."/>
            <person name="Sobral B.W."/>
            <person name="Terry A."/>
            <person name="Torto-Alalibo T.A."/>
            <person name="Win J."/>
            <person name="Xu Z."/>
            <person name="Zhang H."/>
            <person name="Grigoriev I.V."/>
            <person name="Rokhsar D.S."/>
            <person name="Boore J.L."/>
        </authorList>
    </citation>
    <scope>NUCLEOTIDE SEQUENCE [LARGE SCALE GENOMIC DNA]</scope>
    <source>
        <strain evidence="2 3">P6497</strain>
    </source>
</reference>
<evidence type="ECO:0000313" key="3">
    <source>
        <dbReference type="Proteomes" id="UP000002640"/>
    </source>
</evidence>